<evidence type="ECO:0000256" key="1">
    <source>
        <dbReference type="ARBA" id="ARBA00022857"/>
    </source>
</evidence>
<dbReference type="InterPro" id="IPR036291">
    <property type="entry name" value="NAD(P)-bd_dom_sf"/>
</dbReference>
<proteinExistence type="predicted"/>
<keyword evidence="4" id="KW-1185">Reference proteome</keyword>
<dbReference type="HOGENOM" id="CLU_026673_3_4_9"/>
<evidence type="ECO:0000313" key="4">
    <source>
        <dbReference type="Proteomes" id="UP000004633"/>
    </source>
</evidence>
<protein>
    <recommendedName>
        <fullName evidence="5">Oxidoreductase, zinc-binding dehydrogenase family protein</fullName>
    </recommendedName>
</protein>
<dbReference type="AlphaFoldDB" id="E7MZQ2"/>
<dbReference type="GO" id="GO:0016651">
    <property type="term" value="F:oxidoreductase activity, acting on NAD(P)H"/>
    <property type="evidence" value="ECO:0007669"/>
    <property type="project" value="TreeGrafter"/>
</dbReference>
<accession>E7MZQ2</accession>
<keyword evidence="2" id="KW-0560">Oxidoreductase</keyword>
<name>E7MZQ2_9FIRM</name>
<dbReference type="Pfam" id="PF13602">
    <property type="entry name" value="ADH_zinc_N_2"/>
    <property type="match status" value="1"/>
</dbReference>
<keyword evidence="1" id="KW-0521">NADP</keyword>
<reference evidence="3 4" key="1">
    <citation type="submission" date="2010-08" db="EMBL/GenBank/DDBJ databases">
        <authorList>
            <person name="Weinstock G."/>
            <person name="Sodergren E."/>
            <person name="Clifton S."/>
            <person name="Fulton L."/>
            <person name="Fulton B."/>
            <person name="Courtney L."/>
            <person name="Fronick C."/>
            <person name="Harrison M."/>
            <person name="Strong C."/>
            <person name="Farmer C."/>
            <person name="Delahaunty K."/>
            <person name="Markovic C."/>
            <person name="Hall O."/>
            <person name="Minx P."/>
            <person name="Tomlinson C."/>
            <person name="Mitreva M."/>
            <person name="Hou S."/>
            <person name="Chen J."/>
            <person name="Wollam A."/>
            <person name="Pepin K.H."/>
            <person name="Johnson M."/>
            <person name="Bhonagiri V."/>
            <person name="Zhang X."/>
            <person name="Suruliraj S."/>
            <person name="Warren W."/>
            <person name="Chinwalla A."/>
            <person name="Mardis E.R."/>
            <person name="Wilson R.K."/>
        </authorList>
    </citation>
    <scope>NUCLEOTIDE SEQUENCE [LARGE SCALE GENOMIC DNA]</scope>
    <source>
        <strain evidence="3 4">F0399</strain>
    </source>
</reference>
<evidence type="ECO:0008006" key="5">
    <source>
        <dbReference type="Google" id="ProtNLM"/>
    </source>
</evidence>
<dbReference type="GO" id="GO:0070402">
    <property type="term" value="F:NADPH binding"/>
    <property type="evidence" value="ECO:0007669"/>
    <property type="project" value="TreeGrafter"/>
</dbReference>
<dbReference type="Gene3D" id="3.90.180.10">
    <property type="entry name" value="Medium-chain alcohol dehydrogenases, catalytic domain"/>
    <property type="match status" value="1"/>
</dbReference>
<dbReference type="Gene3D" id="3.40.50.720">
    <property type="entry name" value="NAD(P)-binding Rossmann-like Domain"/>
    <property type="match status" value="1"/>
</dbReference>
<dbReference type="PANTHER" id="PTHR48106:SF18">
    <property type="entry name" value="QUINONE OXIDOREDUCTASE PIG3"/>
    <property type="match status" value="1"/>
</dbReference>
<comment type="caution">
    <text evidence="3">The sequence shown here is derived from an EMBL/GenBank/DDBJ whole genome shotgun (WGS) entry which is preliminary data.</text>
</comment>
<dbReference type="Proteomes" id="UP000004633">
    <property type="component" value="Unassembled WGS sequence"/>
</dbReference>
<organism evidence="3 4">
    <name type="scientific">Selenomonas artemidis F0399</name>
    <dbReference type="NCBI Taxonomy" id="749551"/>
    <lineage>
        <taxon>Bacteria</taxon>
        <taxon>Bacillati</taxon>
        <taxon>Bacillota</taxon>
        <taxon>Negativicutes</taxon>
        <taxon>Selenomonadales</taxon>
        <taxon>Selenomonadaceae</taxon>
        <taxon>Selenomonas</taxon>
    </lineage>
</organism>
<dbReference type="STRING" id="749551.HMPREF9555_00194"/>
<evidence type="ECO:0000256" key="2">
    <source>
        <dbReference type="ARBA" id="ARBA00023002"/>
    </source>
</evidence>
<dbReference type="SUPFAM" id="SSF51735">
    <property type="entry name" value="NAD(P)-binding Rossmann-fold domains"/>
    <property type="match status" value="1"/>
</dbReference>
<dbReference type="EMBL" id="AECV01000001">
    <property type="protein sequence ID" value="EFW30566.1"/>
    <property type="molecule type" value="Genomic_DNA"/>
</dbReference>
<evidence type="ECO:0000313" key="3">
    <source>
        <dbReference type="EMBL" id="EFW30566.1"/>
    </source>
</evidence>
<gene>
    <name evidence="3" type="ORF">HMPREF9555_00194</name>
</gene>
<sequence>MRSNVLIPNAQIYPVDTDLPWTELAAIPETYYTAFCSLENLRISAEHSVLVRGGASGVGVAALHLLRGKYPDMRIDGTTRRADIRSSLLAEGYTDIVIDRDGRLETERAYDRILELVGPAVIKDSMKHLCRFGILCSTGQLGGKWYLEQFDPIIDLAEDSYLTSFYSGNVREGRLNDLLDYIDRYRVRIRPEKIFSLSEIIDAHRYLESRTGFGKVVIVI</sequence>
<dbReference type="PANTHER" id="PTHR48106">
    <property type="entry name" value="QUINONE OXIDOREDUCTASE PIG3-RELATED"/>
    <property type="match status" value="1"/>
</dbReference>